<evidence type="ECO:0000313" key="2">
    <source>
        <dbReference type="EMBL" id="KUN18475.1"/>
    </source>
</evidence>
<protein>
    <submittedName>
        <fullName evidence="2">Uncharacterized protein</fullName>
    </submittedName>
</protein>
<reference evidence="2 3" key="1">
    <citation type="submission" date="2015-10" db="EMBL/GenBank/DDBJ databases">
        <title>Draft genome sequence of Streptomyces corchorusii DSM 40340, type strain for the species Streptomyces corchorusii.</title>
        <authorList>
            <person name="Ruckert C."/>
            <person name="Winkler A."/>
            <person name="Kalinowski J."/>
            <person name="Kampfer P."/>
            <person name="Glaeser S."/>
        </authorList>
    </citation>
    <scope>NUCLEOTIDE SEQUENCE [LARGE SCALE GENOMIC DNA]</scope>
    <source>
        <strain evidence="2 3">DSM 40340</strain>
    </source>
</reference>
<dbReference type="Proteomes" id="UP000053398">
    <property type="component" value="Unassembled WGS sequence"/>
</dbReference>
<sequence length="131" mass="13577">MQVTIEAITDAVTGSLASPRTVLLGATTLRGRLQYTGRGTTLSQTFGYALADVLALPTGAHPWEGWKFSAGGGAQHVPEVALVEPEMALKVAVGTARSGSWGSSTAGSPRRSGGRRSGAGVRRCGRLRWIG</sequence>
<organism evidence="2 3">
    <name type="scientific">Streptomyces corchorusii</name>
    <name type="common">Streptomyces chibaensis</name>
    <dbReference type="NCBI Taxonomy" id="1903"/>
    <lineage>
        <taxon>Bacteria</taxon>
        <taxon>Bacillati</taxon>
        <taxon>Actinomycetota</taxon>
        <taxon>Actinomycetes</taxon>
        <taxon>Kitasatosporales</taxon>
        <taxon>Streptomycetaceae</taxon>
        <taxon>Streptomyces</taxon>
    </lineage>
</organism>
<comment type="caution">
    <text evidence="2">The sequence shown here is derived from an EMBL/GenBank/DDBJ whole genome shotgun (WGS) entry which is preliminary data.</text>
</comment>
<dbReference type="EMBL" id="LMWP01000043">
    <property type="protein sequence ID" value="KUN18475.1"/>
    <property type="molecule type" value="Genomic_DNA"/>
</dbReference>
<evidence type="ECO:0000256" key="1">
    <source>
        <dbReference type="SAM" id="MobiDB-lite"/>
    </source>
</evidence>
<accession>A0A101PVK0</accession>
<feature type="compositionally biased region" description="Low complexity" evidence="1">
    <location>
        <begin position="102"/>
        <end position="111"/>
    </location>
</feature>
<proteinExistence type="predicted"/>
<name>A0A101PVK0_STRCK</name>
<dbReference type="AlphaFoldDB" id="A0A101PVK0"/>
<gene>
    <name evidence="2" type="ORF">AQJ11_34060</name>
</gene>
<keyword evidence="3" id="KW-1185">Reference proteome</keyword>
<evidence type="ECO:0000313" key="3">
    <source>
        <dbReference type="Proteomes" id="UP000053398"/>
    </source>
</evidence>
<feature type="region of interest" description="Disordered" evidence="1">
    <location>
        <begin position="94"/>
        <end position="120"/>
    </location>
</feature>